<dbReference type="InterPro" id="IPR020846">
    <property type="entry name" value="MFS_dom"/>
</dbReference>
<comment type="caution">
    <text evidence="11">The sequence shown here is derived from an EMBL/GenBank/DDBJ whole genome shotgun (WGS) entry which is preliminary data.</text>
</comment>
<dbReference type="InterPro" id="IPR036259">
    <property type="entry name" value="MFS_trans_sf"/>
</dbReference>
<dbReference type="GO" id="GO:0022857">
    <property type="term" value="F:transmembrane transporter activity"/>
    <property type="evidence" value="ECO:0007669"/>
    <property type="project" value="InterPro"/>
</dbReference>
<feature type="transmembrane region" description="Helical" evidence="9">
    <location>
        <begin position="365"/>
        <end position="384"/>
    </location>
</feature>
<protein>
    <submittedName>
        <fullName evidence="11">DHA2 family efflux MFS transporter permease subunit</fullName>
    </submittedName>
</protein>
<evidence type="ECO:0000256" key="9">
    <source>
        <dbReference type="SAM" id="Phobius"/>
    </source>
</evidence>
<gene>
    <name evidence="11" type="ORF">EYB31_19290</name>
</gene>
<dbReference type="Gene3D" id="1.20.1720.10">
    <property type="entry name" value="Multidrug resistance protein D"/>
    <property type="match status" value="1"/>
</dbReference>
<feature type="transmembrane region" description="Helical" evidence="9">
    <location>
        <begin position="205"/>
        <end position="225"/>
    </location>
</feature>
<sequence length="544" mass="58264">MSESLRAENKPQSDGSMWLALIAIVLGTFVSVLNSSLMNVALTKFVAVFGSDVSTVQWVITAYMLASAVVIPMSGYLGERFGNKNIFIWSVAGFTAGSVLCGLAWNASSLILFRIIQGIAGGFIMPVGMAIIYTIFPREKTGMALGLWGVAAMVAPALGPTFGGYLIQYYSWRLLFFINIPIGIFAVVMGQILLKASPRKTGLKFDLAGAVLSILFFGSLLLALSKGQSEGWTSLFIVSLLFVAVSSLMLLLWVELTVKQPVLDLRIFKNMKFSFSVISSCLVMIGMMGGTFLTPLYLQNIHSLNAMETGLLMMPQAFIMALMMPIAGKLFDKIGILPLGVAGLTILGITTLKLHQLTTDTPNEWLNVVLCIRSVGIGLCMMPLTSAGMNALSAQQIGNGSTLSNVCRQVAGSMGIALFTAIMSSRQIFHYAHINESVSVDSYVANNVISGMAGQVYQWSVDMSTATGMATSVLAGIMQKEALARAISDTFYLSAIPAILCIPVVFFLRTRKKQQPAKEPSAADTGTPTAARQVEAPGSEPVQA</sequence>
<evidence type="ECO:0000256" key="6">
    <source>
        <dbReference type="ARBA" id="ARBA00022989"/>
    </source>
</evidence>
<feature type="transmembrane region" description="Helical" evidence="9">
    <location>
        <begin position="174"/>
        <end position="193"/>
    </location>
</feature>
<comment type="similarity">
    <text evidence="2">Belongs to the major facilitator superfamily. EmrB family.</text>
</comment>
<dbReference type="Proteomes" id="UP000293142">
    <property type="component" value="Unassembled WGS sequence"/>
</dbReference>
<feature type="transmembrane region" description="Helical" evidence="9">
    <location>
        <begin position="145"/>
        <end position="168"/>
    </location>
</feature>
<keyword evidence="7 9" id="KW-0472">Membrane</keyword>
<evidence type="ECO:0000256" key="1">
    <source>
        <dbReference type="ARBA" id="ARBA00004651"/>
    </source>
</evidence>
<dbReference type="Pfam" id="PF07690">
    <property type="entry name" value="MFS_1"/>
    <property type="match status" value="1"/>
</dbReference>
<dbReference type="PROSITE" id="PS50850">
    <property type="entry name" value="MFS"/>
    <property type="match status" value="1"/>
</dbReference>
<dbReference type="OrthoDB" id="9816041at2"/>
<evidence type="ECO:0000256" key="7">
    <source>
        <dbReference type="ARBA" id="ARBA00023136"/>
    </source>
</evidence>
<dbReference type="PANTHER" id="PTHR42718">
    <property type="entry name" value="MAJOR FACILITATOR SUPERFAMILY MULTIDRUG TRANSPORTER MFSC"/>
    <property type="match status" value="1"/>
</dbReference>
<reference evidence="11 12" key="1">
    <citation type="submission" date="2019-02" db="EMBL/GenBank/DDBJ databases">
        <title>Paenibacillus sp. nov., isolated from surface-sterilized tissue of Thalictrum simplex L.</title>
        <authorList>
            <person name="Tuo L."/>
        </authorList>
    </citation>
    <scope>NUCLEOTIDE SEQUENCE [LARGE SCALE GENOMIC DNA]</scope>
    <source>
        <strain evidence="11 12">N2SHLJ1</strain>
    </source>
</reference>
<keyword evidence="3" id="KW-0813">Transport</keyword>
<feature type="transmembrane region" description="Helical" evidence="9">
    <location>
        <begin position="275"/>
        <end position="298"/>
    </location>
</feature>
<evidence type="ECO:0000313" key="11">
    <source>
        <dbReference type="EMBL" id="TBL76574.1"/>
    </source>
</evidence>
<feature type="transmembrane region" description="Helical" evidence="9">
    <location>
        <begin position="490"/>
        <end position="508"/>
    </location>
</feature>
<accession>A0A4Q9DS50</accession>
<dbReference type="RefSeq" id="WP_131015047.1">
    <property type="nucleotide sequence ID" value="NZ_SIRE01000013.1"/>
</dbReference>
<feature type="transmembrane region" description="Helical" evidence="9">
    <location>
        <begin position="231"/>
        <end position="254"/>
    </location>
</feature>
<dbReference type="InterPro" id="IPR004638">
    <property type="entry name" value="EmrB-like"/>
</dbReference>
<name>A0A4Q9DS50_9BACL</name>
<feature type="transmembrane region" description="Helical" evidence="9">
    <location>
        <begin position="55"/>
        <end position="74"/>
    </location>
</feature>
<evidence type="ECO:0000313" key="12">
    <source>
        <dbReference type="Proteomes" id="UP000293142"/>
    </source>
</evidence>
<dbReference type="SUPFAM" id="SSF103473">
    <property type="entry name" value="MFS general substrate transporter"/>
    <property type="match status" value="1"/>
</dbReference>
<keyword evidence="12" id="KW-1185">Reference proteome</keyword>
<feature type="domain" description="Major facilitator superfamily (MFS) profile" evidence="10">
    <location>
        <begin position="20"/>
        <end position="513"/>
    </location>
</feature>
<dbReference type="Gene3D" id="1.20.1250.20">
    <property type="entry name" value="MFS general substrate transporter like domains"/>
    <property type="match status" value="1"/>
</dbReference>
<dbReference type="GO" id="GO:0005886">
    <property type="term" value="C:plasma membrane"/>
    <property type="evidence" value="ECO:0007669"/>
    <property type="project" value="UniProtKB-SubCell"/>
</dbReference>
<proteinExistence type="inferred from homology"/>
<keyword evidence="5 9" id="KW-0812">Transmembrane</keyword>
<dbReference type="EMBL" id="SIRE01000013">
    <property type="protein sequence ID" value="TBL76574.1"/>
    <property type="molecule type" value="Genomic_DNA"/>
</dbReference>
<comment type="subcellular location">
    <subcellularLocation>
        <location evidence="1">Cell membrane</location>
        <topology evidence="1">Multi-pass membrane protein</topology>
    </subcellularLocation>
</comment>
<evidence type="ECO:0000256" key="5">
    <source>
        <dbReference type="ARBA" id="ARBA00022692"/>
    </source>
</evidence>
<feature type="region of interest" description="Disordered" evidence="8">
    <location>
        <begin position="514"/>
        <end position="544"/>
    </location>
</feature>
<dbReference type="AlphaFoldDB" id="A0A4Q9DS50"/>
<evidence type="ECO:0000256" key="2">
    <source>
        <dbReference type="ARBA" id="ARBA00008537"/>
    </source>
</evidence>
<keyword evidence="4" id="KW-1003">Cell membrane</keyword>
<dbReference type="PANTHER" id="PTHR42718:SF9">
    <property type="entry name" value="MAJOR FACILITATOR SUPERFAMILY MULTIDRUG TRANSPORTER MFSC"/>
    <property type="match status" value="1"/>
</dbReference>
<evidence type="ECO:0000256" key="3">
    <source>
        <dbReference type="ARBA" id="ARBA00022448"/>
    </source>
</evidence>
<dbReference type="CDD" id="cd17503">
    <property type="entry name" value="MFS_LmrB_MDR_like"/>
    <property type="match status" value="1"/>
</dbReference>
<feature type="transmembrane region" description="Helical" evidence="9">
    <location>
        <begin position="334"/>
        <end position="353"/>
    </location>
</feature>
<feature type="transmembrane region" description="Helical" evidence="9">
    <location>
        <begin position="86"/>
        <end position="105"/>
    </location>
</feature>
<feature type="transmembrane region" description="Helical" evidence="9">
    <location>
        <begin position="16"/>
        <end position="35"/>
    </location>
</feature>
<dbReference type="InterPro" id="IPR011701">
    <property type="entry name" value="MFS"/>
</dbReference>
<dbReference type="NCBIfam" id="TIGR00711">
    <property type="entry name" value="efflux_EmrB"/>
    <property type="match status" value="1"/>
</dbReference>
<keyword evidence="6 9" id="KW-1133">Transmembrane helix</keyword>
<evidence type="ECO:0000256" key="4">
    <source>
        <dbReference type="ARBA" id="ARBA00022475"/>
    </source>
</evidence>
<organism evidence="11 12">
    <name type="scientific">Paenibacillus thalictri</name>
    <dbReference type="NCBI Taxonomy" id="2527873"/>
    <lineage>
        <taxon>Bacteria</taxon>
        <taxon>Bacillati</taxon>
        <taxon>Bacillota</taxon>
        <taxon>Bacilli</taxon>
        <taxon>Bacillales</taxon>
        <taxon>Paenibacillaceae</taxon>
        <taxon>Paenibacillus</taxon>
    </lineage>
</organism>
<evidence type="ECO:0000259" key="10">
    <source>
        <dbReference type="PROSITE" id="PS50850"/>
    </source>
</evidence>
<feature type="transmembrane region" description="Helical" evidence="9">
    <location>
        <begin position="111"/>
        <end position="133"/>
    </location>
</feature>
<evidence type="ECO:0000256" key="8">
    <source>
        <dbReference type="SAM" id="MobiDB-lite"/>
    </source>
</evidence>